<proteinExistence type="predicted"/>
<organism evidence="2 3">
    <name type="scientific">Maricaulis virginensis</name>
    <dbReference type="NCBI Taxonomy" id="144022"/>
    <lineage>
        <taxon>Bacteria</taxon>
        <taxon>Pseudomonadati</taxon>
        <taxon>Pseudomonadota</taxon>
        <taxon>Alphaproteobacteria</taxon>
        <taxon>Maricaulales</taxon>
        <taxon>Maricaulaceae</taxon>
        <taxon>Maricaulis</taxon>
    </lineage>
</organism>
<dbReference type="InterPro" id="IPR027417">
    <property type="entry name" value="P-loop_NTPase"/>
</dbReference>
<dbReference type="Proteomes" id="UP001143486">
    <property type="component" value="Unassembled WGS sequence"/>
</dbReference>
<evidence type="ECO:0000313" key="2">
    <source>
        <dbReference type="EMBL" id="GLK52649.1"/>
    </source>
</evidence>
<reference evidence="2" key="2">
    <citation type="submission" date="2023-01" db="EMBL/GenBank/DDBJ databases">
        <authorList>
            <person name="Sun Q."/>
            <person name="Evtushenko L."/>
        </authorList>
    </citation>
    <scope>NUCLEOTIDE SEQUENCE</scope>
    <source>
        <strain evidence="2">VKM B-1513</strain>
    </source>
</reference>
<dbReference type="Pfam" id="PF09037">
    <property type="entry name" value="Sulphotransf"/>
    <property type="match status" value="1"/>
</dbReference>
<feature type="domain" description="Sulphotransferase Stf0" evidence="1">
    <location>
        <begin position="69"/>
        <end position="289"/>
    </location>
</feature>
<name>A0A9W6MP73_9PROT</name>
<dbReference type="InterPro" id="IPR024628">
    <property type="entry name" value="Sulfotransferase_Stf0_dom"/>
</dbReference>
<evidence type="ECO:0000313" key="3">
    <source>
        <dbReference type="Proteomes" id="UP001143486"/>
    </source>
</evidence>
<protein>
    <recommendedName>
        <fullName evidence="1">Sulphotransferase Stf0 domain-containing protein</fullName>
    </recommendedName>
</protein>
<dbReference type="AlphaFoldDB" id="A0A9W6MP73"/>
<comment type="caution">
    <text evidence="2">The sequence shown here is derived from an EMBL/GenBank/DDBJ whole genome shotgun (WGS) entry which is preliminary data.</text>
</comment>
<dbReference type="RefSeq" id="WP_271187012.1">
    <property type="nucleotide sequence ID" value="NZ_BSFE01000005.1"/>
</dbReference>
<dbReference type="SUPFAM" id="SSF52540">
    <property type="entry name" value="P-loop containing nucleoside triphosphate hydrolases"/>
    <property type="match status" value="1"/>
</dbReference>
<sequence>MTKSPTPDGAHPRRNVISNQVSPDRAFIPDTSGTPYRTMSEMFEYIWRDGTPDPAEFAELDEIDVSHRYAICMVPRSGSTFLAHLLKQTGCFGYPSEWLAIALAEDQARETGSTDWDMLFRRVLARHASPNGVSGIELALAHLLWGRQATGRKQILGRDMRYFYLRRRNIVRQGISMHVAHQSGVLHSFQMTDDARIVQDAVLYDTKAIRNWTKFLHDEEMRWEREFGAIGIEPVRLYYEDIVRRPERVVRLFANILGLPETPLTPENVEIASVGHQRADEWEARYREEDADYLGALARHRPFVHPPVQMT</sequence>
<reference evidence="2" key="1">
    <citation type="journal article" date="2014" name="Int. J. Syst. Evol. Microbiol.">
        <title>Complete genome sequence of Corynebacterium casei LMG S-19264T (=DSM 44701T), isolated from a smear-ripened cheese.</title>
        <authorList>
            <consortium name="US DOE Joint Genome Institute (JGI-PGF)"/>
            <person name="Walter F."/>
            <person name="Albersmeier A."/>
            <person name="Kalinowski J."/>
            <person name="Ruckert C."/>
        </authorList>
    </citation>
    <scope>NUCLEOTIDE SEQUENCE</scope>
    <source>
        <strain evidence="2">VKM B-1513</strain>
    </source>
</reference>
<gene>
    <name evidence="2" type="ORF">GCM10017621_21570</name>
</gene>
<accession>A0A9W6MP73</accession>
<dbReference type="Gene3D" id="3.40.50.300">
    <property type="entry name" value="P-loop containing nucleotide triphosphate hydrolases"/>
    <property type="match status" value="1"/>
</dbReference>
<dbReference type="EMBL" id="BSFE01000005">
    <property type="protein sequence ID" value="GLK52649.1"/>
    <property type="molecule type" value="Genomic_DNA"/>
</dbReference>
<evidence type="ECO:0000259" key="1">
    <source>
        <dbReference type="Pfam" id="PF09037"/>
    </source>
</evidence>
<keyword evidence="3" id="KW-1185">Reference proteome</keyword>